<accession>A0ABQ2VLW3</accession>
<evidence type="ECO:0000313" key="2">
    <source>
        <dbReference type="EMBL" id="GGU93005.1"/>
    </source>
</evidence>
<reference evidence="3" key="1">
    <citation type="journal article" date="2019" name="Int. J. Syst. Evol. Microbiol.">
        <title>The Global Catalogue of Microorganisms (GCM) 10K type strain sequencing project: providing services to taxonomists for standard genome sequencing and annotation.</title>
        <authorList>
            <consortium name="The Broad Institute Genomics Platform"/>
            <consortium name="The Broad Institute Genome Sequencing Center for Infectious Disease"/>
            <person name="Wu L."/>
            <person name="Ma J."/>
        </authorList>
    </citation>
    <scope>NUCLEOTIDE SEQUENCE [LARGE SCALE GENOMIC DNA]</scope>
    <source>
        <strain evidence="3">JCM 3399</strain>
    </source>
</reference>
<keyword evidence="3" id="KW-1185">Reference proteome</keyword>
<dbReference type="Proteomes" id="UP000654471">
    <property type="component" value="Unassembled WGS sequence"/>
</dbReference>
<comment type="caution">
    <text evidence="2">The sequence shown here is derived from an EMBL/GenBank/DDBJ whole genome shotgun (WGS) entry which is preliminary data.</text>
</comment>
<proteinExistence type="predicted"/>
<protein>
    <submittedName>
        <fullName evidence="2">Uncharacterized protein</fullName>
    </submittedName>
</protein>
<feature type="region of interest" description="Disordered" evidence="1">
    <location>
        <begin position="46"/>
        <end position="87"/>
    </location>
</feature>
<sequence>MPGKLQRRGERGPDAACADDSDGEPGGPVLGLDGWVCIHAAMAFRSSPRGVPDDSSPCYASVSDSPESRTEGETEVSEQNRRPARRS</sequence>
<name>A0ABQ2VLW3_9ACTN</name>
<organism evidence="2 3">
    <name type="scientific">Streptomyces albospinus</name>
    <dbReference type="NCBI Taxonomy" id="285515"/>
    <lineage>
        <taxon>Bacteria</taxon>
        <taxon>Bacillati</taxon>
        <taxon>Actinomycetota</taxon>
        <taxon>Actinomycetes</taxon>
        <taxon>Kitasatosporales</taxon>
        <taxon>Streptomycetaceae</taxon>
        <taxon>Streptomyces</taxon>
    </lineage>
</organism>
<feature type="region of interest" description="Disordered" evidence="1">
    <location>
        <begin position="1"/>
        <end position="27"/>
    </location>
</feature>
<gene>
    <name evidence="2" type="ORF">GCM10010211_69780</name>
</gene>
<dbReference type="EMBL" id="BMRP01000041">
    <property type="protein sequence ID" value="GGU93005.1"/>
    <property type="molecule type" value="Genomic_DNA"/>
</dbReference>
<evidence type="ECO:0000256" key="1">
    <source>
        <dbReference type="SAM" id="MobiDB-lite"/>
    </source>
</evidence>
<evidence type="ECO:0000313" key="3">
    <source>
        <dbReference type="Proteomes" id="UP000654471"/>
    </source>
</evidence>